<sequence>MAEKEIKTVCPLSRQQWREWLQAHHHTEKSVWLVYYKKKSNRSTLAWSEAVDEALCFGWIDSLAKPIDEERYRQFFCRRKPTSVWSRINKEKVERLIREGLMAQAGLDVIDRAKSNGSWAILDDAEALIIPADLEEELQKKPNARAYFLGLCKSDKRNLLQWLVLAKRPETRQKRIVDIIESAEQGLKPKPFQEAKK</sequence>
<evidence type="ECO:0000313" key="2">
    <source>
        <dbReference type="Proteomes" id="UP000474175"/>
    </source>
</evidence>
<organism evidence="1 2">
    <name type="scientific">Spirosoma terrae</name>
    <dbReference type="NCBI Taxonomy" id="1968276"/>
    <lineage>
        <taxon>Bacteria</taxon>
        <taxon>Pseudomonadati</taxon>
        <taxon>Bacteroidota</taxon>
        <taxon>Cytophagia</taxon>
        <taxon>Cytophagales</taxon>
        <taxon>Cytophagaceae</taxon>
        <taxon>Spirosoma</taxon>
    </lineage>
</organism>
<keyword evidence="2" id="KW-1185">Reference proteome</keyword>
<reference evidence="1 2" key="1">
    <citation type="submission" date="2020-02" db="EMBL/GenBank/DDBJ databases">
        <title>Draft genome sequence of two Spirosoma agri KCTC 52727 and Spirosoma terrae KCTC 52035.</title>
        <authorList>
            <person name="Rojas J."/>
            <person name="Ambika Manirajan B."/>
            <person name="Suarez C."/>
            <person name="Ratering S."/>
            <person name="Schnell S."/>
        </authorList>
    </citation>
    <scope>NUCLEOTIDE SEQUENCE [LARGE SCALE GENOMIC DNA]</scope>
    <source>
        <strain evidence="1 2">KCTC 52035</strain>
    </source>
</reference>
<proteinExistence type="predicted"/>
<dbReference type="EMBL" id="JAAFZH010000002">
    <property type="protein sequence ID" value="NDU94575.1"/>
    <property type="molecule type" value="Genomic_DNA"/>
</dbReference>
<dbReference type="AlphaFoldDB" id="A0A6L9L223"/>
<dbReference type="Pfam" id="PF13376">
    <property type="entry name" value="OmdA"/>
    <property type="match status" value="1"/>
</dbReference>
<dbReference type="Proteomes" id="UP000474175">
    <property type="component" value="Unassembled WGS sequence"/>
</dbReference>
<protein>
    <recommendedName>
        <fullName evidence="3">Bacteriocin-protection protein</fullName>
    </recommendedName>
</protein>
<evidence type="ECO:0008006" key="3">
    <source>
        <dbReference type="Google" id="ProtNLM"/>
    </source>
</evidence>
<accession>A0A6L9L223</accession>
<evidence type="ECO:0000313" key="1">
    <source>
        <dbReference type="EMBL" id="NDU94575.1"/>
    </source>
</evidence>
<dbReference type="RefSeq" id="WP_163944801.1">
    <property type="nucleotide sequence ID" value="NZ_JAAFZH010000002.1"/>
</dbReference>
<name>A0A6L9L223_9BACT</name>
<gene>
    <name evidence="1" type="ORF">GK108_06785</name>
</gene>
<comment type="caution">
    <text evidence="1">The sequence shown here is derived from an EMBL/GenBank/DDBJ whole genome shotgun (WGS) entry which is preliminary data.</text>
</comment>